<feature type="region of interest" description="Disordered" evidence="6">
    <location>
        <begin position="227"/>
        <end position="247"/>
    </location>
</feature>
<evidence type="ECO:0000256" key="5">
    <source>
        <dbReference type="ARBA" id="ARBA00023242"/>
    </source>
</evidence>
<dbReference type="GO" id="GO:0003677">
    <property type="term" value="F:DNA binding"/>
    <property type="evidence" value="ECO:0007669"/>
    <property type="project" value="UniProtKB-KW"/>
</dbReference>
<evidence type="ECO:0000259" key="9">
    <source>
        <dbReference type="PROSITE" id="PS51294"/>
    </source>
</evidence>
<protein>
    <submittedName>
        <fullName evidence="10">MYB protein</fullName>
    </submittedName>
</protein>
<name>A0AA50CA85_ZINOF</name>
<dbReference type="FunFam" id="1.10.10.60:FF:000023">
    <property type="entry name" value="protein REVEILLE 6 isoform X1"/>
    <property type="match status" value="1"/>
</dbReference>
<evidence type="ECO:0000256" key="4">
    <source>
        <dbReference type="ARBA" id="ARBA00023163"/>
    </source>
</evidence>
<sequence>MVAYGCVVLLASHATFPGWQPRESQVVIVARGQYYSTEKSIPSMNDIHLPNKQFFVNASPSLDGIQSKELALSAKDPPIRVRKPYTISKQREKWTEEEHEKFLEAIKFHGRAWRQIQEHIGTKTVIQIRSHAQKFFSKVYCESDTRKYIEIPPPRPKRKPMQPYPHKLVHACTAAIPNVKLQEKFSPTISFSDQESGSPVSVLSLVNSRALKPQNICALPLSSMVGSDSMETSPSDSENGCYSPSSSTVHHHQILPLDLETNSSTNLDKTSLGVDVHRKNYISPEKVLSEQSQATSLKLFGRTLSITNYKNAAERFEVVPNVDVSTEEKTDTDMEVQTKSFVQFFPCKSSSGVVSITAGDSVAPSVCSQIIKSNVAATHIQPKGKVQMNSKAEVIDPLPIWSSFEGSLSLTFTKQQNMMFKLDMPLRRTEIPTILKGCPKIVMDDDKQSVEGQEGSGLEEVPRCTSYSLERSKNSAFSRVKAR</sequence>
<dbReference type="PROSITE" id="PS51293">
    <property type="entry name" value="SANT"/>
    <property type="match status" value="1"/>
</dbReference>
<dbReference type="NCBIfam" id="TIGR01557">
    <property type="entry name" value="myb_SHAQKYF"/>
    <property type="match status" value="1"/>
</dbReference>
<dbReference type="GO" id="GO:0010468">
    <property type="term" value="P:regulation of gene expression"/>
    <property type="evidence" value="ECO:0007669"/>
    <property type="project" value="UniProtKB-ARBA"/>
</dbReference>
<dbReference type="PROSITE" id="PS51294">
    <property type="entry name" value="HTH_MYB"/>
    <property type="match status" value="1"/>
</dbReference>
<accession>A0AA50CA85</accession>
<keyword evidence="2" id="KW-0805">Transcription regulation</keyword>
<dbReference type="InterPro" id="IPR017930">
    <property type="entry name" value="Myb_dom"/>
</dbReference>
<dbReference type="AlphaFoldDB" id="A0AA50CA85"/>
<dbReference type="SUPFAM" id="SSF46689">
    <property type="entry name" value="Homeodomain-like"/>
    <property type="match status" value="1"/>
</dbReference>
<keyword evidence="5" id="KW-0539">Nucleus</keyword>
<dbReference type="GO" id="GO:0005634">
    <property type="term" value="C:nucleus"/>
    <property type="evidence" value="ECO:0007669"/>
    <property type="project" value="UniProtKB-SubCell"/>
</dbReference>
<proteinExistence type="evidence at transcript level"/>
<dbReference type="PANTHER" id="PTHR12802">
    <property type="entry name" value="SWI/SNF COMPLEX-RELATED"/>
    <property type="match status" value="1"/>
</dbReference>
<feature type="domain" description="Myb-like" evidence="7">
    <location>
        <begin position="86"/>
        <end position="136"/>
    </location>
</feature>
<evidence type="ECO:0000256" key="3">
    <source>
        <dbReference type="ARBA" id="ARBA00023125"/>
    </source>
</evidence>
<evidence type="ECO:0000256" key="6">
    <source>
        <dbReference type="SAM" id="MobiDB-lite"/>
    </source>
</evidence>
<dbReference type="EMBL" id="OQ909711">
    <property type="protein sequence ID" value="WLQ69619.1"/>
    <property type="molecule type" value="mRNA"/>
</dbReference>
<evidence type="ECO:0000256" key="1">
    <source>
        <dbReference type="ARBA" id="ARBA00004123"/>
    </source>
</evidence>
<dbReference type="SMART" id="SM00717">
    <property type="entry name" value="SANT"/>
    <property type="match status" value="1"/>
</dbReference>
<dbReference type="InterPro" id="IPR006447">
    <property type="entry name" value="Myb_dom_plants"/>
</dbReference>
<keyword evidence="3" id="KW-0238">DNA-binding</keyword>
<evidence type="ECO:0000313" key="10">
    <source>
        <dbReference type="EMBL" id="WLQ69619.1"/>
    </source>
</evidence>
<dbReference type="Gene3D" id="1.10.10.60">
    <property type="entry name" value="Homeodomain-like"/>
    <property type="match status" value="1"/>
</dbReference>
<dbReference type="Pfam" id="PF00249">
    <property type="entry name" value="Myb_DNA-binding"/>
    <property type="match status" value="1"/>
</dbReference>
<dbReference type="InterPro" id="IPR017884">
    <property type="entry name" value="SANT_dom"/>
</dbReference>
<dbReference type="InterPro" id="IPR009057">
    <property type="entry name" value="Homeodomain-like_sf"/>
</dbReference>
<dbReference type="PROSITE" id="PS50090">
    <property type="entry name" value="MYB_LIKE"/>
    <property type="match status" value="1"/>
</dbReference>
<comment type="subcellular location">
    <subcellularLocation>
        <location evidence="1">Nucleus</location>
    </subcellularLocation>
</comment>
<dbReference type="InterPro" id="IPR001005">
    <property type="entry name" value="SANT/Myb"/>
</dbReference>
<feature type="domain" description="SANT" evidence="8">
    <location>
        <begin position="89"/>
        <end position="140"/>
    </location>
</feature>
<dbReference type="PANTHER" id="PTHR12802:SF155">
    <property type="entry name" value="DEUBIQUITINASE MYSM1"/>
    <property type="match status" value="1"/>
</dbReference>
<evidence type="ECO:0000259" key="7">
    <source>
        <dbReference type="PROSITE" id="PS50090"/>
    </source>
</evidence>
<feature type="domain" description="HTH myb-type" evidence="9">
    <location>
        <begin position="86"/>
        <end position="140"/>
    </location>
</feature>
<organism evidence="10">
    <name type="scientific">Zingiber officinale</name>
    <name type="common">Ginger</name>
    <name type="synonym">Amomum zingiber</name>
    <dbReference type="NCBI Taxonomy" id="94328"/>
    <lineage>
        <taxon>Eukaryota</taxon>
        <taxon>Viridiplantae</taxon>
        <taxon>Streptophyta</taxon>
        <taxon>Embryophyta</taxon>
        <taxon>Tracheophyta</taxon>
        <taxon>Spermatophyta</taxon>
        <taxon>Magnoliopsida</taxon>
        <taxon>Liliopsida</taxon>
        <taxon>Zingiberales</taxon>
        <taxon>Zingiberaceae</taxon>
        <taxon>Zingiber</taxon>
    </lineage>
</organism>
<keyword evidence="4" id="KW-0804">Transcription</keyword>
<evidence type="ECO:0000259" key="8">
    <source>
        <dbReference type="PROSITE" id="PS51293"/>
    </source>
</evidence>
<reference evidence="10" key="1">
    <citation type="submission" date="2023-04" db="EMBL/GenBank/DDBJ databases">
        <title>Genome-wide analysis of the MYB gene family in ginger (Zingiber officinale Roscoe).</title>
        <authorList>
            <person name="Xing H.-T."/>
            <person name="Li H.-L."/>
        </authorList>
    </citation>
    <scope>NUCLEOTIDE SEQUENCE</scope>
    <source>
        <strain evidence="10">Maker00055243</strain>
    </source>
</reference>
<evidence type="ECO:0000256" key="2">
    <source>
        <dbReference type="ARBA" id="ARBA00023015"/>
    </source>
</evidence>
<dbReference type="CDD" id="cd00167">
    <property type="entry name" value="SANT"/>
    <property type="match status" value="1"/>
</dbReference>